<evidence type="ECO:0000313" key="1">
    <source>
        <dbReference type="EMBL" id="CAD8153712.1"/>
    </source>
</evidence>
<dbReference type="OrthoDB" id="296062at2759"/>
<protein>
    <submittedName>
        <fullName evidence="1">Uncharacterized protein</fullName>
    </submittedName>
</protein>
<dbReference type="OMA" id="TITDPFM"/>
<keyword evidence="2" id="KW-1185">Reference proteome</keyword>
<comment type="caution">
    <text evidence="1">The sequence shown here is derived from an EMBL/GenBank/DDBJ whole genome shotgun (WGS) entry which is preliminary data.</text>
</comment>
<evidence type="ECO:0000313" key="2">
    <source>
        <dbReference type="Proteomes" id="UP000683925"/>
    </source>
</evidence>
<sequence>MSNTNTPKNKTIPTADYRKKSRLKEIQAKMKQKMIQSGAQTQSQNNTRFSVLENKLGLRALSKSDRFDVVLKEFKGLDTFFTINELLQELNTVGVDDRKTEIQRDKIKILLEQERIKRWKTQFPQHLEFESNTRFSVKSELLLRARNQLDLEKYEPQLFETFQNLKPYLKDKFKDIDLRENPQLQLFKDITDIRQIEKEQKKSILARLNTNIESITQIQPSKEAKNQDYYDTFQSEADKLRIRLREQQLEFFNKKWGNSIVKMKVKDQQFKRQAQNNFKRMQTIQVQNQERRKKAARETITDPFMKELISDVCYEEAEMMEEKKEIQQIFRQMQQTHDGFYKKYEDPEVIGLRMITK</sequence>
<gene>
    <name evidence="1" type="ORF">POCTA_138.1.T0280152</name>
</gene>
<name>A0A8S1TQH6_PAROT</name>
<accession>A0A8S1TQH6</accession>
<reference evidence="1" key="1">
    <citation type="submission" date="2021-01" db="EMBL/GenBank/DDBJ databases">
        <authorList>
            <consortium name="Genoscope - CEA"/>
            <person name="William W."/>
        </authorList>
    </citation>
    <scope>NUCLEOTIDE SEQUENCE</scope>
</reference>
<dbReference type="Proteomes" id="UP000683925">
    <property type="component" value="Unassembled WGS sequence"/>
</dbReference>
<dbReference type="EMBL" id="CAJJDP010000028">
    <property type="protein sequence ID" value="CAD8153712.1"/>
    <property type="molecule type" value="Genomic_DNA"/>
</dbReference>
<dbReference type="AlphaFoldDB" id="A0A8S1TQH6"/>
<proteinExistence type="predicted"/>
<organism evidence="1 2">
    <name type="scientific">Paramecium octaurelia</name>
    <dbReference type="NCBI Taxonomy" id="43137"/>
    <lineage>
        <taxon>Eukaryota</taxon>
        <taxon>Sar</taxon>
        <taxon>Alveolata</taxon>
        <taxon>Ciliophora</taxon>
        <taxon>Intramacronucleata</taxon>
        <taxon>Oligohymenophorea</taxon>
        <taxon>Peniculida</taxon>
        <taxon>Parameciidae</taxon>
        <taxon>Paramecium</taxon>
    </lineage>
</organism>